<evidence type="ECO:0000313" key="2">
    <source>
        <dbReference type="EMBL" id="MEK8034391.1"/>
    </source>
</evidence>
<dbReference type="Gene3D" id="3.90.79.10">
    <property type="entry name" value="Nucleoside Triphosphate Pyrophosphohydrolase"/>
    <property type="match status" value="1"/>
</dbReference>
<dbReference type="SUPFAM" id="SSF55811">
    <property type="entry name" value="Nudix"/>
    <property type="match status" value="1"/>
</dbReference>
<keyword evidence="3" id="KW-1185">Reference proteome</keyword>
<dbReference type="Proteomes" id="UP001371218">
    <property type="component" value="Unassembled WGS sequence"/>
</dbReference>
<dbReference type="Pfam" id="PF15916">
    <property type="entry name" value="DUF4743"/>
    <property type="match status" value="1"/>
</dbReference>
<reference evidence="2 3" key="1">
    <citation type="submission" date="2024-04" db="EMBL/GenBank/DDBJ databases">
        <title>Novel species of the genus Ideonella isolated from streams.</title>
        <authorList>
            <person name="Lu H."/>
        </authorList>
    </citation>
    <scope>NUCLEOTIDE SEQUENCE [LARGE SCALE GENOMIC DNA]</scope>
    <source>
        <strain evidence="2 3">DXS29W</strain>
    </source>
</reference>
<evidence type="ECO:0000259" key="1">
    <source>
        <dbReference type="PROSITE" id="PS51462"/>
    </source>
</evidence>
<dbReference type="EMBL" id="JBBUTG010000028">
    <property type="protein sequence ID" value="MEK8034391.1"/>
    <property type="molecule type" value="Genomic_DNA"/>
</dbReference>
<dbReference type="PROSITE" id="PS51462">
    <property type="entry name" value="NUDIX"/>
    <property type="match status" value="1"/>
</dbReference>
<dbReference type="InterPro" id="IPR031804">
    <property type="entry name" value="DUF4743"/>
</dbReference>
<dbReference type="CDD" id="cd03676">
    <property type="entry name" value="NUDIX_Tnr3_like"/>
    <property type="match status" value="1"/>
</dbReference>
<gene>
    <name evidence="2" type="ORF">AACH06_26485</name>
</gene>
<dbReference type="RefSeq" id="WP_341428819.1">
    <property type="nucleotide sequence ID" value="NZ_JBBUTG010000028.1"/>
</dbReference>
<name>A0ABU9BWN0_9BURK</name>
<comment type="caution">
    <text evidence="2">The sequence shown here is derived from an EMBL/GenBank/DDBJ whole genome shotgun (WGS) entry which is preliminary data.</text>
</comment>
<protein>
    <submittedName>
        <fullName evidence="2">DUF4743 domain-containing protein</fullName>
    </submittedName>
</protein>
<dbReference type="InterPro" id="IPR015797">
    <property type="entry name" value="NUDIX_hydrolase-like_dom_sf"/>
</dbReference>
<evidence type="ECO:0000313" key="3">
    <source>
        <dbReference type="Proteomes" id="UP001371218"/>
    </source>
</evidence>
<dbReference type="InterPro" id="IPR000086">
    <property type="entry name" value="NUDIX_hydrolase_dom"/>
</dbReference>
<accession>A0ABU9BWN0</accession>
<organism evidence="2 3">
    <name type="scientific">Ideonella lacteola</name>
    <dbReference type="NCBI Taxonomy" id="2984193"/>
    <lineage>
        <taxon>Bacteria</taxon>
        <taxon>Pseudomonadati</taxon>
        <taxon>Pseudomonadota</taxon>
        <taxon>Betaproteobacteria</taxon>
        <taxon>Burkholderiales</taxon>
        <taxon>Sphaerotilaceae</taxon>
        <taxon>Ideonella</taxon>
    </lineage>
</organism>
<feature type="domain" description="Nudix hydrolase" evidence="1">
    <location>
        <begin position="112"/>
        <end position="257"/>
    </location>
</feature>
<dbReference type="Pfam" id="PF00293">
    <property type="entry name" value="NUDIX"/>
    <property type="match status" value="1"/>
</dbReference>
<proteinExistence type="predicted"/>
<sequence length="300" mass="32870">MNWECLRLARRSERGARCGFYVEGRRAGSIAADEARALAAWPHWFQPVDHGAWTMTVSPQQRPAVFAEVNAALRERGSIRAWRDEPFALWNEDGAMVAVIERASSRWWGAQTLGAHINGYVAGDDGRPAGLWIARRAWNKPTDPGRLDNLVGSGVPHGQSPRQAVCREAWEEAGLQMPELQGLTAGRVIELACDIPEGWQHEWLYAYDLALPAGRVPQNQDGEVAEHRLLPIADALQCAAGGDMTTDAALATLDFALRHQLLPAEEAQRLGPAFEALLVDPVRAAHFDPPGADTTLTPAR</sequence>